<dbReference type="PANTHER" id="PTHR13663:SF2">
    <property type="entry name" value="SIMILAR TO RIKEN CDNA 6430548M08"/>
    <property type="match status" value="1"/>
</dbReference>
<dbReference type="InterPro" id="IPR022096">
    <property type="entry name" value="SBF1/SBF2"/>
</dbReference>
<evidence type="ECO:0000313" key="3">
    <source>
        <dbReference type="Proteomes" id="UP000050790"/>
    </source>
</evidence>
<proteinExistence type="predicted"/>
<feature type="region of interest" description="Disordered" evidence="1">
    <location>
        <begin position="13"/>
        <end position="40"/>
    </location>
</feature>
<feature type="domain" description="SBF1/SBF2" evidence="2">
    <location>
        <begin position="145"/>
        <end position="276"/>
    </location>
</feature>
<feature type="region of interest" description="Disordered" evidence="1">
    <location>
        <begin position="72"/>
        <end position="116"/>
    </location>
</feature>
<dbReference type="Proteomes" id="UP000050790">
    <property type="component" value="Unassembled WGS sequence"/>
</dbReference>
<feature type="compositionally biased region" description="Low complexity" evidence="1">
    <location>
        <begin position="25"/>
        <end position="40"/>
    </location>
</feature>
<feature type="compositionally biased region" description="Acidic residues" evidence="1">
    <location>
        <begin position="96"/>
        <end position="113"/>
    </location>
</feature>
<dbReference type="PANTHER" id="PTHR13663">
    <property type="entry name" value="SIMILAR TO RIKEN CDNA 6430548M08"/>
    <property type="match status" value="1"/>
</dbReference>
<sequence>MSVKGFLKSVLNPDAKVGEQEEETVTIGATSTTTSLSGSATAGVNNFLSGTSKFLDSVQTKKNGLINDLSNKLTSLKMPGEQSTNESAKKKKSRSDDDDDDDSSASEYGDDGDCPMYAEVAPVERQVSVESIDSLPDEDAERRKLEIRALVSDLLQQSLINEKMVKNFKDFIVRHSGRSRFAKELKSQTKGMKCMPNQLLQQLALFIGPLLNQCNENEDYAPAYIIMHLSFSLYHETVSSNGTAEQKYLYVLLKDQVIWQSMRFWNAAFFIALQRERAERQRYPVIEGDDPIQAETDFQNDIAYSQLSKFLWRMYTLGMGQELCMDFLRKQASATNLPNDLVKIIQKNSQHFFETTSPNEVSQ</sequence>
<evidence type="ECO:0000256" key="1">
    <source>
        <dbReference type="SAM" id="MobiDB-lite"/>
    </source>
</evidence>
<accession>A0AA85AH93</accession>
<evidence type="ECO:0000259" key="2">
    <source>
        <dbReference type="Pfam" id="PF12335"/>
    </source>
</evidence>
<protein>
    <submittedName>
        <fullName evidence="4">SBF2 domain-containing protein</fullName>
    </submittedName>
</protein>
<reference evidence="4" key="1">
    <citation type="submission" date="2023-11" db="UniProtKB">
        <authorList>
            <consortium name="WormBaseParasite"/>
        </authorList>
    </citation>
    <scope>IDENTIFICATION</scope>
</reference>
<dbReference type="Pfam" id="PF12335">
    <property type="entry name" value="SBF2"/>
    <property type="match status" value="1"/>
</dbReference>
<dbReference type="AlphaFoldDB" id="A0AA85AH93"/>
<name>A0AA85AH93_9TREM</name>
<dbReference type="InterPro" id="IPR039872">
    <property type="entry name" value="KIAA0513"/>
</dbReference>
<dbReference type="WBParaSite" id="SMRG1_85090.1">
    <property type="protein sequence ID" value="SMRG1_85090.1"/>
    <property type="gene ID" value="SMRG1_85090"/>
</dbReference>
<evidence type="ECO:0000313" key="4">
    <source>
        <dbReference type="WBParaSite" id="SMRG1_85090.1"/>
    </source>
</evidence>
<organism evidence="3 4">
    <name type="scientific">Schistosoma margrebowiei</name>
    <dbReference type="NCBI Taxonomy" id="48269"/>
    <lineage>
        <taxon>Eukaryota</taxon>
        <taxon>Metazoa</taxon>
        <taxon>Spiralia</taxon>
        <taxon>Lophotrochozoa</taxon>
        <taxon>Platyhelminthes</taxon>
        <taxon>Trematoda</taxon>
        <taxon>Digenea</taxon>
        <taxon>Strigeidida</taxon>
        <taxon>Schistosomatoidea</taxon>
        <taxon>Schistosomatidae</taxon>
        <taxon>Schistosoma</taxon>
    </lineage>
</organism>